<comment type="similarity">
    <text evidence="1">Belongs to the protein kinase superfamily. ADCK protein kinase family.</text>
</comment>
<evidence type="ECO:0000313" key="7">
    <source>
        <dbReference type="Proteomes" id="UP000245680"/>
    </source>
</evidence>
<dbReference type="RefSeq" id="WP_109811510.1">
    <property type="nucleotide sequence ID" value="NZ_QGKU01000032.1"/>
</dbReference>
<dbReference type="EMBL" id="QGKU01000032">
    <property type="protein sequence ID" value="PWR02850.1"/>
    <property type="molecule type" value="Genomic_DNA"/>
</dbReference>
<dbReference type="OrthoDB" id="9795390at2"/>
<dbReference type="AlphaFoldDB" id="A0A2V2LBH1"/>
<dbReference type="CDD" id="cd13970">
    <property type="entry name" value="ABC1_ADCK3"/>
    <property type="match status" value="1"/>
</dbReference>
<dbReference type="InterPro" id="IPR051409">
    <property type="entry name" value="Atypical_kinase_ADCK"/>
</dbReference>
<keyword evidence="7" id="KW-1185">Reference proteome</keyword>
<sequence>MTDRPTQSRSLAVPSGRLSRFARFGGLAGGVAGNVAMAGARQALQGRRPTLQELLLTPANARRVTDELARMRGAAMKVGQLVSMEAGDVLPPELAEILSRLRAQADFMPPRQLRGVLTAAWGADFTGRFERFDVRPIAAASIGQVHRARTKDGVELAIKVQYPGVRRSIDSDVDNVAGLIRMTGLLPRDLDISPLLAEAKRQLHEEADYRREADYLSRFGRLLADAPEFAVPELRPELVTADILAMTYLPGRPVEDMAQAPQADRDRVMTRLVALVLRELFEFRLMQTDPNFANYRVCGDTGRVILLDFGAAREFPTDVVAAFGRLLCAGVAGDRVATAAAAREVGVIDARTTSAQEAILMEMIEMVMVPLRAPGRFDFGASDLAARLRAKGMALGEGRDFWTIPPMDTLYLQRKVAGMFLLATRLGARVPVSDLIRPYLQTRQGAENSSPKSAPAR</sequence>
<keyword evidence="3" id="KW-0547">Nucleotide-binding</keyword>
<evidence type="ECO:0000259" key="5">
    <source>
        <dbReference type="Pfam" id="PF03109"/>
    </source>
</evidence>
<organism evidence="6 7">
    <name type="scientific">Meridianimarinicoccus roseus</name>
    <dbReference type="NCBI Taxonomy" id="2072018"/>
    <lineage>
        <taxon>Bacteria</taxon>
        <taxon>Pseudomonadati</taxon>
        <taxon>Pseudomonadota</taxon>
        <taxon>Alphaproteobacteria</taxon>
        <taxon>Rhodobacterales</taxon>
        <taxon>Paracoccaceae</taxon>
        <taxon>Meridianimarinicoccus</taxon>
    </lineage>
</organism>
<reference evidence="6 7" key="1">
    <citation type="submission" date="2018-05" db="EMBL/GenBank/DDBJ databases">
        <title>Rhodobacteraceae gen. nov., sp. nov. isolated from sea water.</title>
        <authorList>
            <person name="Ren Y."/>
        </authorList>
    </citation>
    <scope>NUCLEOTIDE SEQUENCE [LARGE SCALE GENOMIC DNA]</scope>
    <source>
        <strain evidence="6 7">TG-679</strain>
    </source>
</reference>
<dbReference type="PANTHER" id="PTHR43851:SF3">
    <property type="entry name" value="COENZYME Q8"/>
    <property type="match status" value="1"/>
</dbReference>
<dbReference type="Proteomes" id="UP000245680">
    <property type="component" value="Unassembled WGS sequence"/>
</dbReference>
<dbReference type="Pfam" id="PF03109">
    <property type="entry name" value="ABC1"/>
    <property type="match status" value="1"/>
</dbReference>
<dbReference type="GO" id="GO:0005524">
    <property type="term" value="F:ATP binding"/>
    <property type="evidence" value="ECO:0007669"/>
    <property type="project" value="UniProtKB-KW"/>
</dbReference>
<dbReference type="InterPro" id="IPR004147">
    <property type="entry name" value="ABC1_dom"/>
</dbReference>
<evidence type="ECO:0000256" key="1">
    <source>
        <dbReference type="ARBA" id="ARBA00009670"/>
    </source>
</evidence>
<evidence type="ECO:0000256" key="4">
    <source>
        <dbReference type="ARBA" id="ARBA00022840"/>
    </source>
</evidence>
<evidence type="ECO:0000256" key="3">
    <source>
        <dbReference type="ARBA" id="ARBA00022741"/>
    </source>
</evidence>
<dbReference type="GO" id="GO:0016740">
    <property type="term" value="F:transferase activity"/>
    <property type="evidence" value="ECO:0007669"/>
    <property type="project" value="UniProtKB-KW"/>
</dbReference>
<keyword evidence="2" id="KW-0808">Transferase</keyword>
<dbReference type="PANTHER" id="PTHR43851">
    <property type="match status" value="1"/>
</dbReference>
<name>A0A2V2LBH1_9RHOB</name>
<keyword evidence="4" id="KW-0067">ATP-binding</keyword>
<comment type="caution">
    <text evidence="6">The sequence shown here is derived from an EMBL/GenBank/DDBJ whole genome shotgun (WGS) entry which is preliminary data.</text>
</comment>
<gene>
    <name evidence="6" type="ORF">DKT77_09755</name>
</gene>
<dbReference type="InterPro" id="IPR011009">
    <property type="entry name" value="Kinase-like_dom_sf"/>
</dbReference>
<evidence type="ECO:0000313" key="6">
    <source>
        <dbReference type="EMBL" id="PWR02850.1"/>
    </source>
</evidence>
<protein>
    <submittedName>
        <fullName evidence="6">Ubiquinol-cytochrome C reductase</fullName>
    </submittedName>
</protein>
<proteinExistence type="inferred from homology"/>
<evidence type="ECO:0000256" key="2">
    <source>
        <dbReference type="ARBA" id="ARBA00022679"/>
    </source>
</evidence>
<dbReference type="InterPro" id="IPR034646">
    <property type="entry name" value="ADCK3_dom"/>
</dbReference>
<dbReference type="SUPFAM" id="SSF56112">
    <property type="entry name" value="Protein kinase-like (PK-like)"/>
    <property type="match status" value="1"/>
</dbReference>
<feature type="domain" description="ABC1 atypical kinase-like" evidence="5">
    <location>
        <begin position="101"/>
        <end position="336"/>
    </location>
</feature>
<accession>A0A2V2LBH1</accession>
<dbReference type="GO" id="GO:0006744">
    <property type="term" value="P:ubiquinone biosynthetic process"/>
    <property type="evidence" value="ECO:0007669"/>
    <property type="project" value="TreeGrafter"/>
</dbReference>